<proteinExistence type="predicted"/>
<evidence type="ECO:0000313" key="2">
    <source>
        <dbReference type="Proteomes" id="UP000641206"/>
    </source>
</evidence>
<sequence length="137" mass="15607">MFSMIEKRTVTNRRYLENVTFSIENNTVYISDGYLVDGRRIPIEGITFNIETDEYAECMYDIYITYSNGMYGYEVEKTYLSYGALPCYTGGSKLFHTFASIEVKKGGSLEGHYTLIASQGVGNVEESYTQDKQPEDT</sequence>
<dbReference type="InterPro" id="IPR049300">
    <property type="entry name" value="Gp22-like_sf"/>
</dbReference>
<name>A0ABQ2NYB6_9BACI</name>
<evidence type="ECO:0000313" key="1">
    <source>
        <dbReference type="EMBL" id="GGP13582.1"/>
    </source>
</evidence>
<dbReference type="Gene3D" id="2.60.40.2980">
    <property type="match status" value="1"/>
</dbReference>
<accession>A0ABQ2NYB6</accession>
<keyword evidence="2" id="KW-1185">Reference proteome</keyword>
<gene>
    <name evidence="1" type="ORF">GCM10011346_34150</name>
</gene>
<dbReference type="Proteomes" id="UP000641206">
    <property type="component" value="Unassembled WGS sequence"/>
</dbReference>
<protein>
    <recommendedName>
        <fullName evidence="3">DUF1934 domain-containing protein</fullName>
    </recommendedName>
</protein>
<organism evidence="1 2">
    <name type="scientific">Oceanobacillus neutriphilus</name>
    <dbReference type="NCBI Taxonomy" id="531815"/>
    <lineage>
        <taxon>Bacteria</taxon>
        <taxon>Bacillati</taxon>
        <taxon>Bacillota</taxon>
        <taxon>Bacilli</taxon>
        <taxon>Bacillales</taxon>
        <taxon>Bacillaceae</taxon>
        <taxon>Oceanobacillus</taxon>
    </lineage>
</organism>
<reference evidence="2" key="1">
    <citation type="journal article" date="2019" name="Int. J. Syst. Evol. Microbiol.">
        <title>The Global Catalogue of Microorganisms (GCM) 10K type strain sequencing project: providing services to taxonomists for standard genome sequencing and annotation.</title>
        <authorList>
            <consortium name="The Broad Institute Genomics Platform"/>
            <consortium name="The Broad Institute Genome Sequencing Center for Infectious Disease"/>
            <person name="Wu L."/>
            <person name="Ma J."/>
        </authorList>
    </citation>
    <scope>NUCLEOTIDE SEQUENCE [LARGE SCALE GENOMIC DNA]</scope>
    <source>
        <strain evidence="2">CGMCC 1.7693</strain>
    </source>
</reference>
<evidence type="ECO:0008006" key="3">
    <source>
        <dbReference type="Google" id="ProtNLM"/>
    </source>
</evidence>
<dbReference type="EMBL" id="BMLW01000010">
    <property type="protein sequence ID" value="GGP13582.1"/>
    <property type="molecule type" value="Genomic_DNA"/>
</dbReference>
<comment type="caution">
    <text evidence="1">The sequence shown here is derived from an EMBL/GenBank/DDBJ whole genome shotgun (WGS) entry which is preliminary data.</text>
</comment>